<reference evidence="2 3" key="1">
    <citation type="submission" date="2023-12" db="EMBL/GenBank/DDBJ databases">
        <title>Whole-genome sequencing of halo(alkali)philic microorganisms from hypersaline lakes.</title>
        <authorList>
            <person name="Sorokin D.Y."/>
            <person name="Merkel A.Y."/>
            <person name="Messina E."/>
            <person name="Yakimov M."/>
        </authorList>
    </citation>
    <scope>NUCLEOTIDE SEQUENCE [LARGE SCALE GENOMIC DNA]</scope>
    <source>
        <strain evidence="2 3">AB-CW1</strain>
    </source>
</reference>
<gene>
    <name evidence="2" type="ORF">VCB98_11435</name>
</gene>
<dbReference type="Proteomes" id="UP001302316">
    <property type="component" value="Unassembled WGS sequence"/>
</dbReference>
<keyword evidence="3" id="KW-1185">Reference proteome</keyword>
<evidence type="ECO:0000313" key="2">
    <source>
        <dbReference type="EMBL" id="MEA5446432.1"/>
    </source>
</evidence>
<evidence type="ECO:0000313" key="3">
    <source>
        <dbReference type="Proteomes" id="UP001302316"/>
    </source>
</evidence>
<dbReference type="CDD" id="cd09618">
    <property type="entry name" value="CBM9_like_2"/>
    <property type="match status" value="1"/>
</dbReference>
<proteinExistence type="predicted"/>
<comment type="caution">
    <text evidence="2">The sequence shown here is derived from an EMBL/GenBank/DDBJ whole genome shotgun (WGS) entry which is preliminary data.</text>
</comment>
<organism evidence="2 3">
    <name type="scientific">Natronospira elongata</name>
    <dbReference type="NCBI Taxonomy" id="3110268"/>
    <lineage>
        <taxon>Bacteria</taxon>
        <taxon>Pseudomonadati</taxon>
        <taxon>Pseudomonadota</taxon>
        <taxon>Gammaproteobacteria</taxon>
        <taxon>Natronospirales</taxon>
        <taxon>Natronospiraceae</taxon>
        <taxon>Natronospira</taxon>
    </lineage>
</organism>
<dbReference type="EMBL" id="JAYGII010000032">
    <property type="protein sequence ID" value="MEA5446432.1"/>
    <property type="molecule type" value="Genomic_DNA"/>
</dbReference>
<protein>
    <submittedName>
        <fullName evidence="2">DUF5916 domain-containing protein</fullName>
    </submittedName>
</protein>
<accession>A0AAP6JGX8</accession>
<dbReference type="Gene3D" id="2.60.40.1190">
    <property type="match status" value="1"/>
</dbReference>
<dbReference type="InterPro" id="IPR045670">
    <property type="entry name" value="DUF5916"/>
</dbReference>
<dbReference type="Pfam" id="PF19313">
    <property type="entry name" value="DUF5916"/>
    <property type="match status" value="1"/>
</dbReference>
<sequence>MSQPVFAERPQVPHTDETITVDGHLDESVWDRALVMELPYETRPGENISAPVRTEALLIYSDTHLYVGFRAYDPAPERIRAYYRARDDIFGNDLVSLTLDPYDGQRRGYQFFVNPLGVQSDLFINELAGTEDSSFEFIWESAGRLTDYGYEVEIAIPFSSLRFPASEDIMTWGLDLVRFYPRDYSRRFALSPLERGQDCYLCQVQRVDGFAGVKAGRSLEFTPEVSLGQREFPRADGEGRETERDSNLGATVQWALTPSLTLTGTVNPDFSQVAADPLELDINQPFGVQRQERRPFFQESADLFQTPMESVQTRNLVEPSDGIKLAGQLGAQAVGFFHVRDRQLNLIRPGPESAEFLRKDLPSESTALRLRRDVMENAGLGMLLTHRSAEDYENSVLSVDGLLRPSRYDTVRYQWSRSETRDRLEPQSASPREEGDARFVRYQHERRNWYLGGSHDHREPGFRADLGFMPQSGFEQNTAWAGSRWYGSGDALLDEADFRLEHRRSDTSADGQPLLRQDEAQLSLRGRWQSRLTLSAWQYEQWHAGERFDGSRRFGRVQVEPVRGLQLSAEAESGDQIDFVGLRSGESTRFAPSLTADIGRHLEVDLRYQRESLDLSAGRLFTATTKELRAAWFLGLRSHVRLISQLVDIERNSDLYPDGQGRDQYSWANQATFTWRLDPRTEFIAGYSDLRGGESRNEMELEGRRLFIKMSYAWQI</sequence>
<dbReference type="AlphaFoldDB" id="A0AAP6JGX8"/>
<evidence type="ECO:0000259" key="1">
    <source>
        <dbReference type="Pfam" id="PF19313"/>
    </source>
</evidence>
<dbReference type="SUPFAM" id="SSF49344">
    <property type="entry name" value="CBD9-like"/>
    <property type="match status" value="1"/>
</dbReference>
<feature type="domain" description="DUF5916" evidence="1">
    <location>
        <begin position="219"/>
        <end position="305"/>
    </location>
</feature>
<name>A0AAP6JGX8_9GAMM</name>
<dbReference type="RefSeq" id="WP_346052658.1">
    <property type="nucleotide sequence ID" value="NZ_JAYGII010000032.1"/>
</dbReference>